<protein>
    <submittedName>
        <fullName evidence="1">Uncharacterized protein</fullName>
    </submittedName>
</protein>
<gene>
    <name evidence="1" type="ORF">Vadar_011935</name>
</gene>
<sequence>MGMKYGPSDLIALADLVHAPREDAESGQENGDGAGALVRDPPGKPDRSEPARRRAVLKNRHVLHARHARFVPYRSLRHVLPLDLGISLFAVWLVCTVATGMFERDRIWFGNGPEEECGCRGGYGVEGFDGIEAANWEGTRSIFDVPTICEIGIIGFSTLNSTANIALRVIPKAKQEPAASLVYSCKALENYDRHHHYTIQNNLRQRAELLILQGEIKADLQGGANYAYGSASSGEL</sequence>
<evidence type="ECO:0000313" key="1">
    <source>
        <dbReference type="EMBL" id="KAH7834014.1"/>
    </source>
</evidence>
<name>A0ACB7X099_9ERIC</name>
<proteinExistence type="predicted"/>
<reference evidence="1 2" key="1">
    <citation type="journal article" date="2021" name="Hortic Res">
        <title>High-quality reference genome and annotation aids understanding of berry development for evergreen blueberry (Vaccinium darrowii).</title>
        <authorList>
            <person name="Yu J."/>
            <person name="Hulse-Kemp A.M."/>
            <person name="Babiker E."/>
            <person name="Staton M."/>
        </authorList>
    </citation>
    <scope>NUCLEOTIDE SEQUENCE [LARGE SCALE GENOMIC DNA]</scope>
    <source>
        <strain evidence="2">cv. NJ 8807/NJ 8810</strain>
        <tissue evidence="1">Young leaf</tissue>
    </source>
</reference>
<comment type="caution">
    <text evidence="1">The sequence shown here is derived from an EMBL/GenBank/DDBJ whole genome shotgun (WGS) entry which is preliminary data.</text>
</comment>
<keyword evidence="2" id="KW-1185">Reference proteome</keyword>
<dbReference type="EMBL" id="CM037152">
    <property type="protein sequence ID" value="KAH7834014.1"/>
    <property type="molecule type" value="Genomic_DNA"/>
</dbReference>
<dbReference type="Proteomes" id="UP000828048">
    <property type="component" value="Chromosome 2"/>
</dbReference>
<evidence type="ECO:0000313" key="2">
    <source>
        <dbReference type="Proteomes" id="UP000828048"/>
    </source>
</evidence>
<organism evidence="1 2">
    <name type="scientific">Vaccinium darrowii</name>
    <dbReference type="NCBI Taxonomy" id="229202"/>
    <lineage>
        <taxon>Eukaryota</taxon>
        <taxon>Viridiplantae</taxon>
        <taxon>Streptophyta</taxon>
        <taxon>Embryophyta</taxon>
        <taxon>Tracheophyta</taxon>
        <taxon>Spermatophyta</taxon>
        <taxon>Magnoliopsida</taxon>
        <taxon>eudicotyledons</taxon>
        <taxon>Gunneridae</taxon>
        <taxon>Pentapetalae</taxon>
        <taxon>asterids</taxon>
        <taxon>Ericales</taxon>
        <taxon>Ericaceae</taxon>
        <taxon>Vaccinioideae</taxon>
        <taxon>Vaccinieae</taxon>
        <taxon>Vaccinium</taxon>
    </lineage>
</organism>
<accession>A0ACB7X099</accession>